<reference evidence="2 3" key="1">
    <citation type="submission" date="2019-10" db="EMBL/GenBank/DDBJ databases">
        <title>Genome sequence of Phaeocystidibacter marisrubri JCM30614 (type strain).</title>
        <authorList>
            <person name="Bowman J.P."/>
        </authorList>
    </citation>
    <scope>NUCLEOTIDE SEQUENCE [LARGE SCALE GENOMIC DNA]</scope>
    <source>
        <strain evidence="2 3">JCM 30614</strain>
    </source>
</reference>
<dbReference type="RefSeq" id="WP_151692553.1">
    <property type="nucleotide sequence ID" value="NZ_BMGX01000002.1"/>
</dbReference>
<dbReference type="InterPro" id="IPR008503">
    <property type="entry name" value="Asp_endopeptidase"/>
</dbReference>
<dbReference type="InterPro" id="IPR021109">
    <property type="entry name" value="Peptidase_aspartic_dom_sf"/>
</dbReference>
<evidence type="ECO:0000313" key="2">
    <source>
        <dbReference type="EMBL" id="KAB2817865.1"/>
    </source>
</evidence>
<dbReference type="Proteomes" id="UP000484164">
    <property type="component" value="Unassembled WGS sequence"/>
</dbReference>
<dbReference type="Gene3D" id="2.40.70.10">
    <property type="entry name" value="Acid Proteases"/>
    <property type="match status" value="1"/>
</dbReference>
<comment type="caution">
    <text evidence="2">The sequence shown here is derived from an EMBL/GenBank/DDBJ whole genome shotgun (WGS) entry which is preliminary data.</text>
</comment>
<name>A0A6L3ZKA9_9FLAO</name>
<sequence>MKAKSTIIGRIDQIDLPEFDMFDLGCKIDTGAAISALHCHSVKLVERDGVEHLYFKLLDKKHPQYQGEFYHTTDFRERKIKNSFGQEQTRFSLTTQVVLFGETYTTEFTLADREKMLFPILIGRSLLKNRFIVDVAKSNLSAKQKAKTSR</sequence>
<protein>
    <submittedName>
        <fullName evidence="2">Peptidase</fullName>
    </submittedName>
</protein>
<gene>
    <name evidence="2" type="ORF">F8C82_05535</name>
</gene>
<keyword evidence="3" id="KW-1185">Reference proteome</keyword>
<accession>A0A6L3ZKA9</accession>
<evidence type="ECO:0000313" key="3">
    <source>
        <dbReference type="Proteomes" id="UP000484164"/>
    </source>
</evidence>
<dbReference type="OrthoDB" id="9782977at2"/>
<proteinExistence type="predicted"/>
<dbReference type="SUPFAM" id="SSF50630">
    <property type="entry name" value="Acid proteases"/>
    <property type="match status" value="1"/>
</dbReference>
<dbReference type="PANTHER" id="PTHR38037:SF2">
    <property type="entry name" value="ATP-DEPENDENT ZINC PROTEASE DOMAIN-CONTAINING PROTEIN-RELATED"/>
    <property type="match status" value="1"/>
</dbReference>
<feature type="domain" description="Retropepsin-like aspartic endopeptidase" evidence="1">
    <location>
        <begin position="7"/>
        <end position="143"/>
    </location>
</feature>
<dbReference type="Pfam" id="PF05618">
    <property type="entry name" value="Zn_protease"/>
    <property type="match status" value="1"/>
</dbReference>
<dbReference type="PANTHER" id="PTHR38037">
    <property type="entry name" value="ZN_PROTEASE DOMAIN-CONTAINING PROTEIN"/>
    <property type="match status" value="1"/>
</dbReference>
<dbReference type="EMBL" id="WBVQ01000001">
    <property type="protein sequence ID" value="KAB2817865.1"/>
    <property type="molecule type" value="Genomic_DNA"/>
</dbReference>
<evidence type="ECO:0000259" key="1">
    <source>
        <dbReference type="Pfam" id="PF05618"/>
    </source>
</evidence>
<organism evidence="2 3">
    <name type="scientific">Phaeocystidibacter marisrubri</name>
    <dbReference type="NCBI Taxonomy" id="1577780"/>
    <lineage>
        <taxon>Bacteria</taxon>
        <taxon>Pseudomonadati</taxon>
        <taxon>Bacteroidota</taxon>
        <taxon>Flavobacteriia</taxon>
        <taxon>Flavobacteriales</taxon>
        <taxon>Phaeocystidibacteraceae</taxon>
        <taxon>Phaeocystidibacter</taxon>
    </lineage>
</organism>
<dbReference type="AlphaFoldDB" id="A0A6L3ZKA9"/>